<evidence type="ECO:0000313" key="3">
    <source>
        <dbReference type="Proteomes" id="UP000318571"/>
    </source>
</evidence>
<organism evidence="2 3">
    <name type="scientific">Tigriopus californicus</name>
    <name type="common">Marine copepod</name>
    <dbReference type="NCBI Taxonomy" id="6832"/>
    <lineage>
        <taxon>Eukaryota</taxon>
        <taxon>Metazoa</taxon>
        <taxon>Ecdysozoa</taxon>
        <taxon>Arthropoda</taxon>
        <taxon>Crustacea</taxon>
        <taxon>Multicrustacea</taxon>
        <taxon>Hexanauplia</taxon>
        <taxon>Copepoda</taxon>
        <taxon>Harpacticoida</taxon>
        <taxon>Harpacticidae</taxon>
        <taxon>Tigriopus</taxon>
    </lineage>
</organism>
<gene>
    <name evidence="2" type="ORF">TCAL_04125</name>
</gene>
<keyword evidence="3" id="KW-1185">Reference proteome</keyword>
<comment type="caution">
    <text evidence="2">The sequence shown here is derived from an EMBL/GenBank/DDBJ whole genome shotgun (WGS) entry which is preliminary data.</text>
</comment>
<reference evidence="2 3" key="1">
    <citation type="journal article" date="2018" name="Nat. Ecol. Evol.">
        <title>Genomic signatures of mitonuclear coevolution across populations of Tigriopus californicus.</title>
        <authorList>
            <person name="Barreto F.S."/>
            <person name="Watson E.T."/>
            <person name="Lima T.G."/>
            <person name="Willett C.S."/>
            <person name="Edmands S."/>
            <person name="Li W."/>
            <person name="Burton R.S."/>
        </authorList>
    </citation>
    <scope>NUCLEOTIDE SEQUENCE [LARGE SCALE GENOMIC DNA]</scope>
    <source>
        <strain evidence="2 3">San Diego</strain>
    </source>
</reference>
<evidence type="ECO:0000256" key="1">
    <source>
        <dbReference type="SAM" id="MobiDB-lite"/>
    </source>
</evidence>
<sequence>MSVRTVFKIAECTEGQPTRSAQNPNLVKFLGVLLNQMGSEASSKPARSQKPKAKCRQASNQAGEQGGMHANGQQHAIITMAARPKVSKGILESSLESKGANASHDSIEHVECVKECVTQSQCESGQDLVSRQVENYYHYSY</sequence>
<proteinExistence type="predicted"/>
<accession>A0A553NSF5</accession>
<dbReference type="AlphaFoldDB" id="A0A553NSF5"/>
<dbReference type="Proteomes" id="UP000318571">
    <property type="component" value="Chromosome 1"/>
</dbReference>
<name>A0A553NSF5_TIGCA</name>
<dbReference type="EMBL" id="VCGU01000010">
    <property type="protein sequence ID" value="TRY68357.1"/>
    <property type="molecule type" value="Genomic_DNA"/>
</dbReference>
<feature type="region of interest" description="Disordered" evidence="1">
    <location>
        <begin position="39"/>
        <end position="70"/>
    </location>
</feature>
<evidence type="ECO:0000313" key="2">
    <source>
        <dbReference type="EMBL" id="TRY68357.1"/>
    </source>
</evidence>
<protein>
    <submittedName>
        <fullName evidence="2">Uncharacterized protein</fullName>
    </submittedName>
</protein>